<dbReference type="AlphaFoldDB" id="A0AAV7QEM8"/>
<keyword evidence="3" id="KW-1185">Reference proteome</keyword>
<dbReference type="Proteomes" id="UP001066276">
    <property type="component" value="Chromosome 6"/>
</dbReference>
<proteinExistence type="predicted"/>
<feature type="coiled-coil region" evidence="1">
    <location>
        <begin position="5"/>
        <end position="53"/>
    </location>
</feature>
<sequence length="109" mass="12169">METRLESLATELSFLRDNHHKLKEKVSVGEKTLATLQLLAADNQTAIQDLQERASYLQDRVEDTGTAYRGAAYGSWAYQKVLKVEIPTVPGGLIQIIYLTIRSHPLLTG</sequence>
<organism evidence="2 3">
    <name type="scientific">Pleurodeles waltl</name>
    <name type="common">Iberian ribbed newt</name>
    <dbReference type="NCBI Taxonomy" id="8319"/>
    <lineage>
        <taxon>Eukaryota</taxon>
        <taxon>Metazoa</taxon>
        <taxon>Chordata</taxon>
        <taxon>Craniata</taxon>
        <taxon>Vertebrata</taxon>
        <taxon>Euteleostomi</taxon>
        <taxon>Amphibia</taxon>
        <taxon>Batrachia</taxon>
        <taxon>Caudata</taxon>
        <taxon>Salamandroidea</taxon>
        <taxon>Salamandridae</taxon>
        <taxon>Pleurodelinae</taxon>
        <taxon>Pleurodeles</taxon>
    </lineage>
</organism>
<gene>
    <name evidence="2" type="ORF">NDU88_005220</name>
</gene>
<evidence type="ECO:0000313" key="2">
    <source>
        <dbReference type="EMBL" id="KAJ1138839.1"/>
    </source>
</evidence>
<reference evidence="2" key="1">
    <citation type="journal article" date="2022" name="bioRxiv">
        <title>Sequencing and chromosome-scale assembly of the giantPleurodeles waltlgenome.</title>
        <authorList>
            <person name="Brown T."/>
            <person name="Elewa A."/>
            <person name="Iarovenko S."/>
            <person name="Subramanian E."/>
            <person name="Araus A.J."/>
            <person name="Petzold A."/>
            <person name="Susuki M."/>
            <person name="Suzuki K.-i.T."/>
            <person name="Hayashi T."/>
            <person name="Toyoda A."/>
            <person name="Oliveira C."/>
            <person name="Osipova E."/>
            <person name="Leigh N.D."/>
            <person name="Simon A."/>
            <person name="Yun M.H."/>
        </authorList>
    </citation>
    <scope>NUCLEOTIDE SEQUENCE</scope>
    <source>
        <strain evidence="2">20211129_DDA</strain>
        <tissue evidence="2">Liver</tissue>
    </source>
</reference>
<keyword evidence="1" id="KW-0175">Coiled coil</keyword>
<dbReference type="EMBL" id="JANPWB010000010">
    <property type="protein sequence ID" value="KAJ1138839.1"/>
    <property type="molecule type" value="Genomic_DNA"/>
</dbReference>
<protein>
    <submittedName>
        <fullName evidence="2">Uncharacterized protein</fullName>
    </submittedName>
</protein>
<accession>A0AAV7QEM8</accession>
<comment type="caution">
    <text evidence="2">The sequence shown here is derived from an EMBL/GenBank/DDBJ whole genome shotgun (WGS) entry which is preliminary data.</text>
</comment>
<evidence type="ECO:0000256" key="1">
    <source>
        <dbReference type="SAM" id="Coils"/>
    </source>
</evidence>
<evidence type="ECO:0000313" key="3">
    <source>
        <dbReference type="Proteomes" id="UP001066276"/>
    </source>
</evidence>
<name>A0AAV7QEM8_PLEWA</name>